<dbReference type="Gene3D" id="3.10.100.10">
    <property type="entry name" value="Mannose-Binding Protein A, subunit A"/>
    <property type="match status" value="1"/>
</dbReference>
<keyword evidence="2" id="KW-0812">Transmembrane</keyword>
<protein>
    <recommendedName>
        <fullName evidence="3">Link domain-containing protein</fullName>
    </recommendedName>
</protein>
<keyword evidence="2" id="KW-0472">Membrane</keyword>
<dbReference type="InterPro" id="IPR000538">
    <property type="entry name" value="Link_dom"/>
</dbReference>
<evidence type="ECO:0000256" key="1">
    <source>
        <dbReference type="ARBA" id="ARBA00023157"/>
    </source>
</evidence>
<dbReference type="AlphaFoldDB" id="A0A6C0LPR9"/>
<feature type="transmembrane region" description="Helical" evidence="2">
    <location>
        <begin position="86"/>
        <end position="103"/>
    </location>
</feature>
<reference evidence="4" key="1">
    <citation type="journal article" date="2020" name="Nature">
        <title>Giant virus diversity and host interactions through global metagenomics.</title>
        <authorList>
            <person name="Schulz F."/>
            <person name="Roux S."/>
            <person name="Paez-Espino D."/>
            <person name="Jungbluth S."/>
            <person name="Walsh D.A."/>
            <person name="Denef V.J."/>
            <person name="McMahon K.D."/>
            <person name="Konstantinidis K.T."/>
            <person name="Eloe-Fadrosh E.A."/>
            <person name="Kyrpides N.C."/>
            <person name="Woyke T."/>
        </authorList>
    </citation>
    <scope>NUCLEOTIDE SEQUENCE</scope>
    <source>
        <strain evidence="4">GVMAG-M-3300027969-2</strain>
    </source>
</reference>
<feature type="transmembrane region" description="Helical" evidence="2">
    <location>
        <begin position="158"/>
        <end position="183"/>
    </location>
</feature>
<dbReference type="GO" id="GO:0007155">
    <property type="term" value="P:cell adhesion"/>
    <property type="evidence" value="ECO:0007669"/>
    <property type="project" value="InterPro"/>
</dbReference>
<feature type="transmembrane region" description="Helical" evidence="2">
    <location>
        <begin position="123"/>
        <end position="146"/>
    </location>
</feature>
<evidence type="ECO:0000313" key="4">
    <source>
        <dbReference type="EMBL" id="QHU32567.1"/>
    </source>
</evidence>
<keyword evidence="2" id="KW-1133">Transmembrane helix</keyword>
<sequence>MENINKVLENLEDTLGNTSATATTKTEENTETSNDTKLINSIFSTSNLILVAWFLGVYFVSYFLLGFFFKSNTPGTDSNLSRTIDILMLSCFVIVVMATYYSMSDYQKENYLTILWDRFVKFLNAPISIVEVTSFIVIFYTIVYLFRFPMTAETKPMSVMFVEGIAWILFIIIAIIDFFKYVLTIPIIDLLKSIFGDVTEEPKKQEDDNVQKDEVFNISNNLYTYDDAQAICGAYDAKLATYDQVEAAYNDGAEWCNYGWSDGQMIFFPTQKATWDKLQKTKDHKNNCGRPGVNGGYIGNPYLKFGVNCYGKKPKASDADIARMNAQKGYVYPKSKSDIELENKIKYWKDNADNLLKINAFNTNRWFESWTGSVSGNTVISGNTLAK</sequence>
<evidence type="ECO:0000256" key="2">
    <source>
        <dbReference type="SAM" id="Phobius"/>
    </source>
</evidence>
<accession>A0A6C0LPR9</accession>
<feature type="transmembrane region" description="Helical" evidence="2">
    <location>
        <begin position="42"/>
        <end position="65"/>
    </location>
</feature>
<feature type="domain" description="Link" evidence="3">
    <location>
        <begin position="209"/>
        <end position="311"/>
    </location>
</feature>
<dbReference type="SMART" id="SM00445">
    <property type="entry name" value="LINK"/>
    <property type="match status" value="1"/>
</dbReference>
<dbReference type="Pfam" id="PF00193">
    <property type="entry name" value="Xlink"/>
    <property type="match status" value="1"/>
</dbReference>
<dbReference type="InterPro" id="IPR016187">
    <property type="entry name" value="CTDL_fold"/>
</dbReference>
<dbReference type="GO" id="GO:0005540">
    <property type="term" value="F:hyaluronic acid binding"/>
    <property type="evidence" value="ECO:0007669"/>
    <property type="project" value="InterPro"/>
</dbReference>
<proteinExistence type="predicted"/>
<keyword evidence="1" id="KW-1015">Disulfide bond</keyword>
<dbReference type="InterPro" id="IPR016186">
    <property type="entry name" value="C-type_lectin-like/link_sf"/>
</dbReference>
<name>A0A6C0LPR9_9ZZZZ</name>
<dbReference type="PROSITE" id="PS50963">
    <property type="entry name" value="LINK_2"/>
    <property type="match status" value="1"/>
</dbReference>
<dbReference type="SUPFAM" id="SSF56436">
    <property type="entry name" value="C-type lectin-like"/>
    <property type="match status" value="1"/>
</dbReference>
<dbReference type="EMBL" id="MN740540">
    <property type="protein sequence ID" value="QHU32567.1"/>
    <property type="molecule type" value="Genomic_DNA"/>
</dbReference>
<organism evidence="4">
    <name type="scientific">viral metagenome</name>
    <dbReference type="NCBI Taxonomy" id="1070528"/>
    <lineage>
        <taxon>unclassified sequences</taxon>
        <taxon>metagenomes</taxon>
        <taxon>organismal metagenomes</taxon>
    </lineage>
</organism>
<evidence type="ECO:0000259" key="3">
    <source>
        <dbReference type="PROSITE" id="PS50963"/>
    </source>
</evidence>